<protein>
    <submittedName>
        <fullName evidence="6">Peptidase S28</fullName>
    </submittedName>
</protein>
<dbReference type="AlphaFoldDB" id="A0A9K3CXJ4"/>
<dbReference type="Pfam" id="PF05577">
    <property type="entry name" value="Peptidase_S28"/>
    <property type="match status" value="1"/>
</dbReference>
<comment type="caution">
    <text evidence="6">The sequence shown here is derived from an EMBL/GenBank/DDBJ whole genome shotgun (WGS) entry which is preliminary data.</text>
</comment>
<evidence type="ECO:0000256" key="1">
    <source>
        <dbReference type="ARBA" id="ARBA00011079"/>
    </source>
</evidence>
<dbReference type="GO" id="GO:0008239">
    <property type="term" value="F:dipeptidyl-peptidase activity"/>
    <property type="evidence" value="ECO:0007669"/>
    <property type="project" value="TreeGrafter"/>
</dbReference>
<reference evidence="6 7" key="1">
    <citation type="journal article" date="2018" name="PLoS ONE">
        <title>The draft genome of Kipferlia bialata reveals reductive genome evolution in fornicate parasites.</title>
        <authorList>
            <person name="Tanifuji G."/>
            <person name="Takabayashi S."/>
            <person name="Kume K."/>
            <person name="Takagi M."/>
            <person name="Nakayama T."/>
            <person name="Kamikawa R."/>
            <person name="Inagaki Y."/>
            <person name="Hashimoto T."/>
        </authorList>
    </citation>
    <scope>NUCLEOTIDE SEQUENCE [LARGE SCALE GENOMIC DNA]</scope>
    <source>
        <strain evidence="6">NY0173</strain>
    </source>
</reference>
<gene>
    <name evidence="6" type="ORF">KIPB_006450</name>
</gene>
<sequence>CIDAYGIDPEAADFQTEQTNVLYGGNEPRISNVFYANGSIDPWHPLSNLSFDNPESPRVYMTGTSHCQDMYATTEDDVPPLAATRDLQLQSMKAWIQEWVP</sequence>
<evidence type="ECO:0000313" key="7">
    <source>
        <dbReference type="Proteomes" id="UP000265618"/>
    </source>
</evidence>
<keyword evidence="7" id="KW-1185">Reference proteome</keyword>
<dbReference type="PANTHER" id="PTHR11010">
    <property type="entry name" value="PROTEASE S28 PRO-X CARBOXYPEPTIDASE-RELATED"/>
    <property type="match status" value="1"/>
</dbReference>
<name>A0A9K3CXJ4_9EUKA</name>
<dbReference type="Proteomes" id="UP000265618">
    <property type="component" value="Unassembled WGS sequence"/>
</dbReference>
<accession>A0A9K3CXJ4</accession>
<evidence type="ECO:0000256" key="4">
    <source>
        <dbReference type="ARBA" id="ARBA00022801"/>
    </source>
</evidence>
<dbReference type="PANTHER" id="PTHR11010:SF117">
    <property type="entry name" value="SERINE PROTEASE 16"/>
    <property type="match status" value="1"/>
</dbReference>
<dbReference type="EMBL" id="BDIP01001658">
    <property type="protein sequence ID" value="GIQ84872.1"/>
    <property type="molecule type" value="Genomic_DNA"/>
</dbReference>
<comment type="similarity">
    <text evidence="1">Belongs to the peptidase S28 family.</text>
</comment>
<keyword evidence="5" id="KW-0325">Glycoprotein</keyword>
<dbReference type="Gene3D" id="3.40.50.1820">
    <property type="entry name" value="alpha/beta hydrolase"/>
    <property type="match status" value="1"/>
</dbReference>
<evidence type="ECO:0000256" key="2">
    <source>
        <dbReference type="ARBA" id="ARBA00022670"/>
    </source>
</evidence>
<dbReference type="OrthoDB" id="1735038at2759"/>
<evidence type="ECO:0000256" key="3">
    <source>
        <dbReference type="ARBA" id="ARBA00022729"/>
    </source>
</evidence>
<evidence type="ECO:0000313" key="6">
    <source>
        <dbReference type="EMBL" id="GIQ84872.1"/>
    </source>
</evidence>
<proteinExistence type="inferred from homology"/>
<dbReference type="InterPro" id="IPR029058">
    <property type="entry name" value="AB_hydrolase_fold"/>
</dbReference>
<keyword evidence="2" id="KW-0645">Protease</keyword>
<evidence type="ECO:0000256" key="5">
    <source>
        <dbReference type="ARBA" id="ARBA00023180"/>
    </source>
</evidence>
<organism evidence="6 7">
    <name type="scientific">Kipferlia bialata</name>
    <dbReference type="NCBI Taxonomy" id="797122"/>
    <lineage>
        <taxon>Eukaryota</taxon>
        <taxon>Metamonada</taxon>
        <taxon>Carpediemonas-like organisms</taxon>
        <taxon>Kipferlia</taxon>
    </lineage>
</organism>
<dbReference type="InterPro" id="IPR008758">
    <property type="entry name" value="Peptidase_S28"/>
</dbReference>
<feature type="non-terminal residue" evidence="6">
    <location>
        <position position="1"/>
    </location>
</feature>
<keyword evidence="3" id="KW-0732">Signal</keyword>
<dbReference type="GO" id="GO:0070008">
    <property type="term" value="F:serine-type exopeptidase activity"/>
    <property type="evidence" value="ECO:0007669"/>
    <property type="project" value="InterPro"/>
</dbReference>
<keyword evidence="4" id="KW-0378">Hydrolase</keyword>
<dbReference type="GO" id="GO:0006508">
    <property type="term" value="P:proteolysis"/>
    <property type="evidence" value="ECO:0007669"/>
    <property type="project" value="UniProtKB-KW"/>
</dbReference>